<name>A0ABR4TSK2_9PROT</name>
<keyword evidence="2" id="KW-1185">Reference proteome</keyword>
<dbReference type="RefSeq" id="WP_037987731.1">
    <property type="nucleotide sequence ID" value="NZ_AUNC01000004.1"/>
</dbReference>
<organism evidence="1 2">
    <name type="scientific">Thalassospira permensis NBRC 106175</name>
    <dbReference type="NCBI Taxonomy" id="1353532"/>
    <lineage>
        <taxon>Bacteria</taxon>
        <taxon>Pseudomonadati</taxon>
        <taxon>Pseudomonadota</taxon>
        <taxon>Alphaproteobacteria</taxon>
        <taxon>Rhodospirillales</taxon>
        <taxon>Thalassospiraceae</taxon>
        <taxon>Thalassospira</taxon>
    </lineage>
</organism>
<reference evidence="1 2" key="1">
    <citation type="submission" date="2013-07" db="EMBL/GenBank/DDBJ databases">
        <title>Thalassospira permensis NBRC 106175 Genome Sequencing.</title>
        <authorList>
            <person name="Lai Q."/>
            <person name="Shao Z."/>
        </authorList>
    </citation>
    <scope>NUCLEOTIDE SEQUENCE [LARGE SCALE GENOMIC DNA]</scope>
    <source>
        <strain evidence="1 2">NBRC 106175</strain>
    </source>
</reference>
<protein>
    <submittedName>
        <fullName evidence="1">Uncharacterized protein</fullName>
    </submittedName>
</protein>
<sequence length="322" mass="35948">MSDKKFPTNQVFAERLFLHVLKDLWDLRDSNYLYHRINAGRLLRQLLIDGDVLAHVANRRTKIPLRFVVRGWGDAPDELEELPEGMKQYIKNNGERAPSGQHWVPLKLEEFLGHSLGVVSGEDITARKLIKYVSNNYGGVHLGYGKNDVATYNKMDHLMETNGEGAVFALLGSLIRTVLSGLFPLRDAISNQLGAEGLSEQFVDGVKVADIEVNKPEFTDGKGAISFWLKSDTHPDWFANGEPVVFPPMVNGNMRISISKTPERELVLDVEGISGKGFQIATRPIPCEKTDPEHGVHICFSVDGDDVKVWMQGDEIGNLKLE</sequence>
<evidence type="ECO:0000313" key="2">
    <source>
        <dbReference type="Proteomes" id="UP000027463"/>
    </source>
</evidence>
<gene>
    <name evidence="1" type="ORF">SMB34_12535</name>
</gene>
<proteinExistence type="predicted"/>
<accession>A0ABR4TSK2</accession>
<dbReference type="EMBL" id="AUNC01000004">
    <property type="protein sequence ID" value="KEO58838.1"/>
    <property type="molecule type" value="Genomic_DNA"/>
</dbReference>
<evidence type="ECO:0000313" key="1">
    <source>
        <dbReference type="EMBL" id="KEO58838.1"/>
    </source>
</evidence>
<comment type="caution">
    <text evidence="1">The sequence shown here is derived from an EMBL/GenBank/DDBJ whole genome shotgun (WGS) entry which is preliminary data.</text>
</comment>
<dbReference type="Proteomes" id="UP000027463">
    <property type="component" value="Unassembled WGS sequence"/>
</dbReference>